<organism evidence="3 4">
    <name type="scientific">Actinomyces radicidentis</name>
    <dbReference type="NCBI Taxonomy" id="111015"/>
    <lineage>
        <taxon>Bacteria</taxon>
        <taxon>Bacillati</taxon>
        <taxon>Actinomycetota</taxon>
        <taxon>Actinomycetes</taxon>
        <taxon>Actinomycetales</taxon>
        <taxon>Actinomycetaceae</taxon>
        <taxon>Actinomyces</taxon>
    </lineage>
</organism>
<feature type="transmembrane region" description="Helical" evidence="2">
    <location>
        <begin position="662"/>
        <end position="682"/>
    </location>
</feature>
<reference evidence="4" key="1">
    <citation type="submission" date="2016-02" db="EMBL/GenBank/DDBJ databases">
        <authorList>
            <person name="Holder M.E."/>
            <person name="Ajami N.J."/>
            <person name="Petrosino J.F."/>
        </authorList>
    </citation>
    <scope>NUCLEOTIDE SEQUENCE [LARGE SCALE GENOMIC DNA]</scope>
    <source>
        <strain evidence="4">CCUG 36733</strain>
    </source>
</reference>
<evidence type="ECO:0008006" key="5">
    <source>
        <dbReference type="Google" id="ProtNLM"/>
    </source>
</evidence>
<feature type="transmembrane region" description="Helical" evidence="2">
    <location>
        <begin position="875"/>
        <end position="897"/>
    </location>
</feature>
<feature type="transmembrane region" description="Helical" evidence="2">
    <location>
        <begin position="604"/>
        <end position="625"/>
    </location>
</feature>
<evidence type="ECO:0000313" key="4">
    <source>
        <dbReference type="Proteomes" id="UP000065220"/>
    </source>
</evidence>
<feature type="compositionally biased region" description="Low complexity" evidence="1">
    <location>
        <begin position="526"/>
        <end position="544"/>
    </location>
</feature>
<keyword evidence="2" id="KW-1133">Transmembrane helix</keyword>
<evidence type="ECO:0000256" key="1">
    <source>
        <dbReference type="SAM" id="MobiDB-lite"/>
    </source>
</evidence>
<feature type="transmembrane region" description="Helical" evidence="2">
    <location>
        <begin position="689"/>
        <end position="706"/>
    </location>
</feature>
<keyword evidence="4" id="KW-1185">Reference proteome</keyword>
<gene>
    <name evidence="3" type="ORF">AXF14_04135</name>
</gene>
<name>A0A120KLB5_ACTRD</name>
<feature type="region of interest" description="Disordered" evidence="1">
    <location>
        <begin position="526"/>
        <end position="551"/>
    </location>
</feature>
<protein>
    <recommendedName>
        <fullName evidence="5">Alkaline phosphatase family protein</fullName>
    </recommendedName>
</protein>
<feature type="transmembrane region" description="Helical" evidence="2">
    <location>
        <begin position="412"/>
        <end position="433"/>
    </location>
</feature>
<feature type="transmembrane region" description="Helical" evidence="2">
    <location>
        <begin position="748"/>
        <end position="767"/>
    </location>
</feature>
<evidence type="ECO:0000256" key="2">
    <source>
        <dbReference type="SAM" id="Phobius"/>
    </source>
</evidence>
<feature type="transmembrane region" description="Helical" evidence="2">
    <location>
        <begin position="851"/>
        <end position="869"/>
    </location>
</feature>
<accession>A0A120KLB5</accession>
<feature type="region of interest" description="Disordered" evidence="1">
    <location>
        <begin position="785"/>
        <end position="838"/>
    </location>
</feature>
<feature type="compositionally biased region" description="Low complexity" evidence="1">
    <location>
        <begin position="820"/>
        <end position="838"/>
    </location>
</feature>
<feature type="transmembrane region" description="Helical" evidence="2">
    <location>
        <begin position="445"/>
        <end position="468"/>
    </location>
</feature>
<feature type="transmembrane region" description="Helical" evidence="2">
    <location>
        <begin position="637"/>
        <end position="656"/>
    </location>
</feature>
<feature type="compositionally biased region" description="Low complexity" evidence="1">
    <location>
        <begin position="802"/>
        <end position="811"/>
    </location>
</feature>
<dbReference type="KEGG" id="ard:AXF14_04135"/>
<feature type="transmembrane region" description="Helical" evidence="2">
    <location>
        <begin position="559"/>
        <end position="584"/>
    </location>
</feature>
<sequence length="907" mass="88169">MRIVVYVIVLLTVIGMVAAMVGTAWAEPARAATSTGVVPAGTTAQHSSASASTAASASRAPVIVLATDGLSWSDLVDAAESGDADARTLLDAAAAQAPVNLVQRTAGATTCPADAWLTLGAGARTRAVPASDDAGTCAWAASWREAAAESQDSGYGAEPGALADALTEAGVGFAAVGRGAVLALTGSAGTAPREEATLAALSASGFPALTVVDLTDDSVASALASAGAATVATATASPTASTASGSGADALPSAGTSAHAIVTALSEVPSDARVIVASLADPATEGLQATILPAGTTGDDADADSTSSAAVADAPLPASPSTHRRGLVQTTDLTATLAQDLTGEVPAAVTGGALTLPESGGSGLAGLSTRGMDGTLRSGGGSGSTSSGDVPARVSGLVDDALRARASKASTLPVSLLIVLSALVLVVVSTQVLRGPRGRARLHGTALAATVVAALPGGAWLASVVPWWRVGADGDAPSAWSSLVAVGTTALLALVLAGVLHGLARVIIALRDRLLLGRHRVEAAEAGGRPTGAAGAGAPSSPGTLRPPRPRAVPTAPALTALLLGLCTPVLILADAAAGAPLAFDGVLGMDAVLAGRFYGVSNTAFALAAAALTVGLGAAAGTWVAAQRTRRSRRTAAVVGVLAPGAIALLVDGLPSLGADVGGAITLVAVLIALASTLAGGRVGWKRWLSIAVVALATVGVFGLIDHATGSRTHLGRFVGQLQDGTAGTTILRKATAVIAPFLSNPLALLAGAVALAVVAGLLWWLRRELRAWRAGRSGYAPLVGPEPDGAARGTGGAGASGQPASTPSADARDDDAADAGASAAGTGAPPSGTPWAGPVPRGATLVPGWFVPVLKSLGVLLVVEVLVNDSGASMAVLSVAGAAPLLLALAAARLAGLPATATARA</sequence>
<feature type="region of interest" description="Disordered" evidence="1">
    <location>
        <begin position="296"/>
        <end position="324"/>
    </location>
</feature>
<evidence type="ECO:0000313" key="3">
    <source>
        <dbReference type="EMBL" id="AMD86931.1"/>
    </source>
</evidence>
<dbReference type="AlphaFoldDB" id="A0A120KLB5"/>
<dbReference type="Proteomes" id="UP000065220">
    <property type="component" value="Chromosome"/>
</dbReference>
<keyword evidence="2" id="KW-0472">Membrane</keyword>
<dbReference type="STRING" id="111015.AXF14_04135"/>
<feature type="transmembrane region" description="Helical" evidence="2">
    <location>
        <begin position="480"/>
        <end position="510"/>
    </location>
</feature>
<dbReference type="EMBL" id="CP014228">
    <property type="protein sequence ID" value="AMD86931.1"/>
    <property type="molecule type" value="Genomic_DNA"/>
</dbReference>
<keyword evidence="2" id="KW-0812">Transmembrane</keyword>
<feature type="compositionally biased region" description="Low complexity" evidence="1">
    <location>
        <begin position="296"/>
        <end position="314"/>
    </location>
</feature>
<proteinExistence type="predicted"/>